<evidence type="ECO:0000313" key="2">
    <source>
        <dbReference type="Proteomes" id="UP000007939"/>
    </source>
</evidence>
<evidence type="ECO:0000313" key="1">
    <source>
        <dbReference type="EMBL" id="AEC02318.1"/>
    </source>
</evidence>
<dbReference type="KEGG" id="scc:Spico_1097"/>
<reference evidence="2" key="1">
    <citation type="submission" date="2011-04" db="EMBL/GenBank/DDBJ databases">
        <title>The complete genome of Spirochaeta coccoides DSM 17374.</title>
        <authorList>
            <person name="Lucas S."/>
            <person name="Copeland A."/>
            <person name="Lapidus A."/>
            <person name="Bruce D."/>
            <person name="Goodwin L."/>
            <person name="Pitluck S."/>
            <person name="Peters L."/>
            <person name="Kyrpides N."/>
            <person name="Mavromatis K."/>
            <person name="Pagani I."/>
            <person name="Ivanova N."/>
            <person name="Ovchinnikova G."/>
            <person name="Lu M."/>
            <person name="Detter J.C."/>
            <person name="Tapia R."/>
            <person name="Han C."/>
            <person name="Land M."/>
            <person name="Hauser L."/>
            <person name="Markowitz V."/>
            <person name="Cheng J.-F."/>
            <person name="Hugenholtz P."/>
            <person name="Woyke T."/>
            <person name="Wu D."/>
            <person name="Spring S."/>
            <person name="Schroeder M."/>
            <person name="Brambilla E."/>
            <person name="Klenk H.-P."/>
            <person name="Eisen J.A."/>
        </authorList>
    </citation>
    <scope>NUCLEOTIDE SEQUENCE [LARGE SCALE GENOMIC DNA]</scope>
    <source>
        <strain evidence="2">ATCC BAA-1237 / DSM 17374 / SPN1</strain>
    </source>
</reference>
<keyword evidence="2" id="KW-1185">Reference proteome</keyword>
<dbReference type="HOGENOM" id="CLU_1199170_0_0_12"/>
<protein>
    <recommendedName>
        <fullName evidence="3">Lipoprotein</fullName>
    </recommendedName>
</protein>
<evidence type="ECO:0008006" key="3">
    <source>
        <dbReference type="Google" id="ProtNLM"/>
    </source>
</evidence>
<proteinExistence type="predicted"/>
<sequence length="241" mass="26567">MRYTTHRLAIPLILLTFFLSGCVLAESMTLSSSRGGSSSATLDAYPFFIDVLEDFSTFTAEPSDDSILDVIVRDFVTGLVNSQKALGINTRKTGRNSYVIDFTFQDFNALFNALAGNQEGRVLSLNATGNRTTLALDISLDTYDELSRIIPFLTDPGFEVYGPLYNQDMSADEYLEMIGYILGEDGPKAITDSRISLRFTTPAPIVSSQGVRIISSSVCEFSFPLIDFLLLHSPLTFSVTW</sequence>
<accession>F4GKC2</accession>
<gene>
    <name evidence="1" type="ordered locus">Spico_1097</name>
</gene>
<dbReference type="EMBL" id="CP002659">
    <property type="protein sequence ID" value="AEC02318.1"/>
    <property type="molecule type" value="Genomic_DNA"/>
</dbReference>
<dbReference type="PROSITE" id="PS51257">
    <property type="entry name" value="PROKAR_LIPOPROTEIN"/>
    <property type="match status" value="1"/>
</dbReference>
<dbReference type="OrthoDB" id="369616at2"/>
<reference evidence="1 2" key="2">
    <citation type="journal article" date="2012" name="Stand. Genomic Sci.">
        <title>Complete genome sequence of the termite hindgut bacterium Spirochaeta coccoides type strain (SPN1(T)), reclassification in the genus Sphaerochaeta as Sphaerochaeta coccoides comb. nov. and emendations of the family Spirochaetaceae and the genus Sphaerochaeta.</title>
        <authorList>
            <person name="Abt B."/>
            <person name="Han C."/>
            <person name="Scheuner C."/>
            <person name="Lu M."/>
            <person name="Lapidus A."/>
            <person name="Nolan M."/>
            <person name="Lucas S."/>
            <person name="Hammon N."/>
            <person name="Deshpande S."/>
            <person name="Cheng J.F."/>
            <person name="Tapia R."/>
            <person name="Goodwin L.A."/>
            <person name="Pitluck S."/>
            <person name="Liolios K."/>
            <person name="Pagani I."/>
            <person name="Ivanova N."/>
            <person name="Mavromatis K."/>
            <person name="Mikhailova N."/>
            <person name="Huntemann M."/>
            <person name="Pati A."/>
            <person name="Chen A."/>
            <person name="Palaniappan K."/>
            <person name="Land M."/>
            <person name="Hauser L."/>
            <person name="Brambilla E.M."/>
            <person name="Rohde M."/>
            <person name="Spring S."/>
            <person name="Gronow S."/>
            <person name="Goker M."/>
            <person name="Woyke T."/>
            <person name="Bristow J."/>
            <person name="Eisen J.A."/>
            <person name="Markowitz V."/>
            <person name="Hugenholtz P."/>
            <person name="Kyrpides N.C."/>
            <person name="Klenk H.P."/>
            <person name="Detter J.C."/>
        </authorList>
    </citation>
    <scope>NUCLEOTIDE SEQUENCE [LARGE SCALE GENOMIC DNA]</scope>
    <source>
        <strain evidence="2">ATCC BAA-1237 / DSM 17374 / SPN1</strain>
    </source>
</reference>
<dbReference type="RefSeq" id="WP_013739713.1">
    <property type="nucleotide sequence ID" value="NC_015436.1"/>
</dbReference>
<name>F4GKC2_PARC1</name>
<dbReference type="Proteomes" id="UP000007939">
    <property type="component" value="Chromosome"/>
</dbReference>
<dbReference type="AlphaFoldDB" id="F4GKC2"/>
<organism evidence="1 2">
    <name type="scientific">Parasphaerochaeta coccoides (strain ATCC BAA-1237 / DSM 17374 / SPN1)</name>
    <name type="common">Sphaerochaeta coccoides</name>
    <dbReference type="NCBI Taxonomy" id="760011"/>
    <lineage>
        <taxon>Bacteria</taxon>
        <taxon>Pseudomonadati</taxon>
        <taxon>Spirochaetota</taxon>
        <taxon>Spirochaetia</taxon>
        <taxon>Spirochaetales</taxon>
        <taxon>Sphaerochaetaceae</taxon>
        <taxon>Parasphaerochaeta</taxon>
    </lineage>
</organism>